<feature type="domain" description="HTH cro/C1-type" evidence="1">
    <location>
        <begin position="12"/>
        <end position="67"/>
    </location>
</feature>
<evidence type="ECO:0000313" key="3">
    <source>
        <dbReference type="Proteomes" id="UP001314796"/>
    </source>
</evidence>
<dbReference type="PROSITE" id="PS50943">
    <property type="entry name" value="HTH_CROC1"/>
    <property type="match status" value="1"/>
</dbReference>
<organism evidence="2 3">
    <name type="scientific">Alkaliphilus hydrothermalis</name>
    <dbReference type="NCBI Taxonomy" id="1482730"/>
    <lineage>
        <taxon>Bacteria</taxon>
        <taxon>Bacillati</taxon>
        <taxon>Bacillota</taxon>
        <taxon>Clostridia</taxon>
        <taxon>Peptostreptococcales</taxon>
        <taxon>Natronincolaceae</taxon>
        <taxon>Alkaliphilus</taxon>
    </lineage>
</organism>
<comment type="caution">
    <text evidence="2">The sequence shown here is derived from an EMBL/GenBank/DDBJ whole genome shotgun (WGS) entry which is preliminary data.</text>
</comment>
<dbReference type="InterPro" id="IPR001387">
    <property type="entry name" value="Cro/C1-type_HTH"/>
</dbReference>
<keyword evidence="3" id="KW-1185">Reference proteome</keyword>
<dbReference type="SMART" id="SM00530">
    <property type="entry name" value="HTH_XRE"/>
    <property type="match status" value="1"/>
</dbReference>
<dbReference type="SUPFAM" id="SSF47413">
    <property type="entry name" value="lambda repressor-like DNA-binding domains"/>
    <property type="match status" value="1"/>
</dbReference>
<gene>
    <name evidence="2" type="ORF">JOC73_002895</name>
</gene>
<dbReference type="RefSeq" id="WP_204404405.1">
    <property type="nucleotide sequence ID" value="NZ_JAFBEE010000031.1"/>
</dbReference>
<name>A0ABS2NTN2_9FIRM</name>
<dbReference type="Gene3D" id="1.10.260.40">
    <property type="entry name" value="lambda repressor-like DNA-binding domains"/>
    <property type="match status" value="1"/>
</dbReference>
<dbReference type="CDD" id="cd00093">
    <property type="entry name" value="HTH_XRE"/>
    <property type="match status" value="1"/>
</dbReference>
<protein>
    <submittedName>
        <fullName evidence="2">Transcriptional regulator with XRE-family HTH domain</fullName>
    </submittedName>
</protein>
<dbReference type="Pfam" id="PF12844">
    <property type="entry name" value="HTH_19"/>
    <property type="match status" value="1"/>
</dbReference>
<dbReference type="Proteomes" id="UP001314796">
    <property type="component" value="Unassembled WGS sequence"/>
</dbReference>
<sequence length="149" mass="17267">MNNACESLGIKIKKYRKNKNLSTAEFANRLNVSAGLINNIENARNDVFNLELLNKITGELEISLNELLDIKAYEIKEMQLDLDKIYINQYSDSLNIDSLQDYSTEIIKAFYYTISQLSCSVENIESISNHLIQELEFIKKYHQQIYKSS</sequence>
<evidence type="ECO:0000259" key="1">
    <source>
        <dbReference type="PROSITE" id="PS50943"/>
    </source>
</evidence>
<dbReference type="EMBL" id="JAFBEE010000031">
    <property type="protein sequence ID" value="MBM7616313.1"/>
    <property type="molecule type" value="Genomic_DNA"/>
</dbReference>
<proteinExistence type="predicted"/>
<dbReference type="InterPro" id="IPR010982">
    <property type="entry name" value="Lambda_DNA-bd_dom_sf"/>
</dbReference>
<evidence type="ECO:0000313" key="2">
    <source>
        <dbReference type="EMBL" id="MBM7616313.1"/>
    </source>
</evidence>
<reference evidence="2 3" key="1">
    <citation type="submission" date="2021-01" db="EMBL/GenBank/DDBJ databases">
        <title>Genomic Encyclopedia of Type Strains, Phase IV (KMG-IV): sequencing the most valuable type-strain genomes for metagenomic binning, comparative biology and taxonomic classification.</title>
        <authorList>
            <person name="Goeker M."/>
        </authorList>
    </citation>
    <scope>NUCLEOTIDE SEQUENCE [LARGE SCALE GENOMIC DNA]</scope>
    <source>
        <strain evidence="2 3">DSM 25890</strain>
    </source>
</reference>
<accession>A0ABS2NTN2</accession>